<dbReference type="EMBL" id="CAEQ01002120">
    <property type="protein sequence ID" value="CCD15979.1"/>
    <property type="molecule type" value="Genomic_DNA"/>
</dbReference>
<dbReference type="InterPro" id="IPR019128">
    <property type="entry name" value="Dcc1"/>
</dbReference>
<keyword evidence="2" id="KW-1185">Reference proteome</keyword>
<comment type="caution">
    <text evidence="1">The sequence shown here is derived from an EMBL/GenBank/DDBJ whole genome shotgun (WGS) entry which is preliminary data.</text>
</comment>
<protein>
    <submittedName>
        <fullName evidence="1">Uncharacterized protein</fullName>
    </submittedName>
</protein>
<reference evidence="1 2" key="2">
    <citation type="journal article" date="2012" name="Proc. Natl. Acad. Sci. U.S.A.">
        <title>Antigenic diversity is generated by distinct evolutionary mechanisms in African trypanosome species.</title>
        <authorList>
            <person name="Jackson A.P."/>
            <person name="Berry A."/>
            <person name="Aslett M."/>
            <person name="Allison H.C."/>
            <person name="Burton P."/>
            <person name="Vavrova-Anderson J."/>
            <person name="Brown R."/>
            <person name="Browne H."/>
            <person name="Corton N."/>
            <person name="Hauser H."/>
            <person name="Gamble J."/>
            <person name="Gilderthorp R."/>
            <person name="Marcello L."/>
            <person name="McQuillan J."/>
            <person name="Otto T.D."/>
            <person name="Quail M.A."/>
            <person name="Sanders M.J."/>
            <person name="van Tonder A."/>
            <person name="Ginger M.L."/>
            <person name="Field M.C."/>
            <person name="Barry J.D."/>
            <person name="Hertz-Fowler C."/>
            <person name="Berriman M."/>
        </authorList>
    </citation>
    <scope>NUCLEOTIDE SEQUENCE [LARGE SCALE GENOMIC DNA]</scope>
    <source>
        <strain evidence="1 2">IL3000</strain>
    </source>
</reference>
<accession>F9WFB1</accession>
<dbReference type="AlphaFoldDB" id="F9WFB1"/>
<dbReference type="Proteomes" id="UP000000702">
    <property type="component" value="Unassembled WGS sequence"/>
</dbReference>
<dbReference type="GO" id="GO:0007064">
    <property type="term" value="P:mitotic sister chromatid cohesion"/>
    <property type="evidence" value="ECO:0007669"/>
    <property type="project" value="InterPro"/>
</dbReference>
<feature type="non-terminal residue" evidence="1">
    <location>
        <position position="143"/>
    </location>
</feature>
<proteinExistence type="predicted"/>
<evidence type="ECO:0000313" key="2">
    <source>
        <dbReference type="Proteomes" id="UP000000702"/>
    </source>
</evidence>
<reference evidence="2" key="1">
    <citation type="submission" date="2011-07" db="EMBL/GenBank/DDBJ databases">
        <title>Divergent evolution of antigenic variation in African trypanosomes.</title>
        <authorList>
            <person name="Jackson A.P."/>
            <person name="Berry A."/>
            <person name="Allison H.C."/>
            <person name="Burton P."/>
            <person name="Anderson J."/>
            <person name="Aslett M."/>
            <person name="Brown R."/>
            <person name="Corton N."/>
            <person name="Harris D."/>
            <person name="Hauser H."/>
            <person name="Gamble J."/>
            <person name="Gilderthorp R."/>
            <person name="McQuillan J."/>
            <person name="Quail M.A."/>
            <person name="Sanders M."/>
            <person name="Van Tonder A."/>
            <person name="Ginger M.L."/>
            <person name="Donelson J.E."/>
            <person name="Field M.C."/>
            <person name="Barry J.D."/>
            <person name="Berriman M."/>
            <person name="Hertz-Fowler C."/>
        </authorList>
    </citation>
    <scope>NUCLEOTIDE SEQUENCE [LARGE SCALE GENOMIC DNA]</scope>
    <source>
        <strain evidence="2">IL3000</strain>
    </source>
</reference>
<name>F9WFB1_TRYCI</name>
<evidence type="ECO:0000313" key="1">
    <source>
        <dbReference type="EMBL" id="CCD15979.1"/>
    </source>
</evidence>
<dbReference type="Pfam" id="PF09724">
    <property type="entry name" value="Dcc1"/>
    <property type="match status" value="1"/>
</dbReference>
<organism evidence="1 2">
    <name type="scientific">Trypanosoma congolense (strain IL3000)</name>
    <dbReference type="NCBI Taxonomy" id="1068625"/>
    <lineage>
        <taxon>Eukaryota</taxon>
        <taxon>Discoba</taxon>
        <taxon>Euglenozoa</taxon>
        <taxon>Kinetoplastea</taxon>
        <taxon>Metakinetoplastina</taxon>
        <taxon>Trypanosomatida</taxon>
        <taxon>Trypanosomatidae</taxon>
        <taxon>Trypanosoma</taxon>
        <taxon>Nannomonas</taxon>
    </lineage>
</organism>
<dbReference type="GO" id="GO:0031390">
    <property type="term" value="C:Ctf18 RFC-like complex"/>
    <property type="evidence" value="ECO:0007669"/>
    <property type="project" value="InterPro"/>
</dbReference>
<sequence>MTHVTLRGSFSDCSADYRVLSVSTEYLREIKCRVGAASERKCGESSVNRGESVQLGQTTLMTLKGGNQLLLCDDDQTFRVRRVEYSNTLLFAEEQPIEAHSPSAGAEARVTPSTLSGAGGEKKHVVVCSAERVFETKPAVPYC</sequence>
<gene>
    <name evidence="1" type="ORF">TCIL3000_0_09510</name>
</gene>